<evidence type="ECO:0000313" key="3">
    <source>
        <dbReference type="Proteomes" id="UP001165079"/>
    </source>
</evidence>
<gene>
    <name evidence="2" type="ORF">Afil01_12720</name>
</gene>
<dbReference type="Pfam" id="PF01381">
    <property type="entry name" value="HTH_3"/>
    <property type="match status" value="1"/>
</dbReference>
<protein>
    <recommendedName>
        <fullName evidence="1">HTH cro/C1-type domain-containing protein</fullName>
    </recommendedName>
</protein>
<reference evidence="2" key="1">
    <citation type="submission" date="2023-03" db="EMBL/GenBank/DDBJ databases">
        <title>Actinorhabdospora filicis NBRC 111898.</title>
        <authorList>
            <person name="Ichikawa N."/>
            <person name="Sato H."/>
            <person name="Tonouchi N."/>
        </authorList>
    </citation>
    <scope>NUCLEOTIDE SEQUENCE</scope>
    <source>
        <strain evidence="2">NBRC 111898</strain>
    </source>
</reference>
<dbReference type="SUPFAM" id="SSF47413">
    <property type="entry name" value="lambda repressor-like DNA-binding domains"/>
    <property type="match status" value="1"/>
</dbReference>
<evidence type="ECO:0000259" key="1">
    <source>
        <dbReference type="PROSITE" id="PS50943"/>
    </source>
</evidence>
<feature type="domain" description="HTH cro/C1-type" evidence="1">
    <location>
        <begin position="39"/>
        <end position="94"/>
    </location>
</feature>
<name>A0A9W6SG07_9ACTN</name>
<comment type="caution">
    <text evidence="2">The sequence shown here is derived from an EMBL/GenBank/DDBJ whole genome shotgun (WGS) entry which is preliminary data.</text>
</comment>
<dbReference type="EMBL" id="BSTX01000001">
    <property type="protein sequence ID" value="GLZ76465.1"/>
    <property type="molecule type" value="Genomic_DNA"/>
</dbReference>
<dbReference type="GO" id="GO:0003677">
    <property type="term" value="F:DNA binding"/>
    <property type="evidence" value="ECO:0007669"/>
    <property type="project" value="InterPro"/>
</dbReference>
<dbReference type="RefSeq" id="WP_285661643.1">
    <property type="nucleotide sequence ID" value="NZ_BSTX01000001.1"/>
</dbReference>
<keyword evidence="3" id="KW-1185">Reference proteome</keyword>
<dbReference type="PROSITE" id="PS50943">
    <property type="entry name" value="HTH_CROC1"/>
    <property type="match status" value="1"/>
</dbReference>
<evidence type="ECO:0000313" key="2">
    <source>
        <dbReference type="EMBL" id="GLZ76465.1"/>
    </source>
</evidence>
<dbReference type="AlphaFoldDB" id="A0A9W6SG07"/>
<dbReference type="Gene3D" id="1.10.260.40">
    <property type="entry name" value="lambda repressor-like DNA-binding domains"/>
    <property type="match status" value="1"/>
</dbReference>
<proteinExistence type="predicted"/>
<dbReference type="CDD" id="cd00093">
    <property type="entry name" value="HTH_XRE"/>
    <property type="match status" value="1"/>
</dbReference>
<dbReference type="SMART" id="SM00530">
    <property type="entry name" value="HTH_XRE"/>
    <property type="match status" value="1"/>
</dbReference>
<dbReference type="InterPro" id="IPR010982">
    <property type="entry name" value="Lambda_DNA-bd_dom_sf"/>
</dbReference>
<sequence>MTKFLDWEDAKHEIFDDEDLADIEAGAAQLVAISRAARLVEMRKERGLTQQQLAERLHVRQERVSAIERGQVANSEIATIAAYVSALGGTLEVVANFGSTRLLIA</sequence>
<dbReference type="InterPro" id="IPR001387">
    <property type="entry name" value="Cro/C1-type_HTH"/>
</dbReference>
<dbReference type="Proteomes" id="UP001165079">
    <property type="component" value="Unassembled WGS sequence"/>
</dbReference>
<accession>A0A9W6SG07</accession>
<organism evidence="2 3">
    <name type="scientific">Actinorhabdospora filicis</name>
    <dbReference type="NCBI Taxonomy" id="1785913"/>
    <lineage>
        <taxon>Bacteria</taxon>
        <taxon>Bacillati</taxon>
        <taxon>Actinomycetota</taxon>
        <taxon>Actinomycetes</taxon>
        <taxon>Micromonosporales</taxon>
        <taxon>Micromonosporaceae</taxon>
        <taxon>Actinorhabdospora</taxon>
    </lineage>
</organism>